<evidence type="ECO:0000256" key="1">
    <source>
        <dbReference type="SAM" id="SignalP"/>
    </source>
</evidence>
<evidence type="ECO:0000313" key="2">
    <source>
        <dbReference type="EMBL" id="APZ54663.1"/>
    </source>
</evidence>
<dbReference type="EMBL" id="CP015093">
    <property type="protein sequence ID" value="APZ54663.1"/>
    <property type="molecule type" value="Genomic_DNA"/>
</dbReference>
<dbReference type="PANTHER" id="PTHR37953:SF1">
    <property type="entry name" value="UPF0127 PROTEIN MJ1496"/>
    <property type="match status" value="1"/>
</dbReference>
<evidence type="ECO:0008006" key="4">
    <source>
        <dbReference type="Google" id="ProtNLM"/>
    </source>
</evidence>
<dbReference type="PANTHER" id="PTHR37953">
    <property type="entry name" value="UPF0127 PROTEIN MJ1496"/>
    <property type="match status" value="1"/>
</dbReference>
<evidence type="ECO:0000313" key="3">
    <source>
        <dbReference type="Proteomes" id="UP000187059"/>
    </source>
</evidence>
<organism evidence="2 3">
    <name type="scientific">Salipiger abyssi</name>
    <dbReference type="NCBI Taxonomy" id="1250539"/>
    <lineage>
        <taxon>Bacteria</taxon>
        <taxon>Pseudomonadati</taxon>
        <taxon>Pseudomonadota</taxon>
        <taxon>Alphaproteobacteria</taxon>
        <taxon>Rhodobacterales</taxon>
        <taxon>Roseobacteraceae</taxon>
        <taxon>Salipiger</taxon>
    </lineage>
</organism>
<dbReference type="InterPro" id="IPR038695">
    <property type="entry name" value="Saro_0823-like_sf"/>
</dbReference>
<name>A0A1P8UZ46_9RHOB</name>
<dbReference type="OrthoDB" id="9808290at2"/>
<keyword evidence="1" id="KW-0732">Signal</keyword>
<dbReference type="STRING" id="1250539.Ga0080574_TMP4329"/>
<dbReference type="Gene3D" id="2.60.120.1140">
    <property type="entry name" value="Protein of unknown function DUF192"/>
    <property type="match status" value="1"/>
</dbReference>
<dbReference type="RefSeq" id="WP_076704536.1">
    <property type="nucleotide sequence ID" value="NZ_CP015093.1"/>
</dbReference>
<dbReference type="KEGG" id="paby:Ga0080574_TMP4329"/>
<proteinExistence type="predicted"/>
<dbReference type="Pfam" id="PF02643">
    <property type="entry name" value="DUF192"/>
    <property type="match status" value="1"/>
</dbReference>
<keyword evidence="3" id="KW-1185">Reference proteome</keyword>
<dbReference type="AlphaFoldDB" id="A0A1P8UZ46"/>
<feature type="signal peptide" evidence="1">
    <location>
        <begin position="1"/>
        <end position="22"/>
    </location>
</feature>
<accession>A0A1P8UZ46</accession>
<gene>
    <name evidence="2" type="ORF">Ga0080574_TMP4329</name>
</gene>
<dbReference type="InterPro" id="IPR003795">
    <property type="entry name" value="DUF192"/>
</dbReference>
<reference evidence="2 3" key="1">
    <citation type="submission" date="2016-04" db="EMBL/GenBank/DDBJ databases">
        <title>Deep-sea bacteria in the southern Pacific.</title>
        <authorList>
            <person name="Tang K."/>
        </authorList>
    </citation>
    <scope>NUCLEOTIDE SEQUENCE [LARGE SCALE GENOMIC DNA]</scope>
    <source>
        <strain evidence="2 3">JLT2014</strain>
    </source>
</reference>
<dbReference type="Proteomes" id="UP000187059">
    <property type="component" value="Chromosome"/>
</dbReference>
<feature type="chain" id="PRO_5012704325" description="DUF192 domain-containing protein" evidence="1">
    <location>
        <begin position="23"/>
        <end position="155"/>
    </location>
</feature>
<protein>
    <recommendedName>
        <fullName evidence="4">DUF192 domain-containing protein</fullName>
    </recommendedName>
</protein>
<sequence precursor="true">MGSRAYGLVILAAALFAGPAVAQCRDDTVWLRGDWGSARFRVDLADDAEERAQGLMFVEEMPASAGMLFVYPSERAATFWMKNTLIPLDMIFADAQGRVVTVHSRAVPHDTTPIPSGEPVQFVLEINGGLAERLGIVPGSEMQHPAIADPVWPCE</sequence>